<keyword evidence="3" id="KW-1185">Reference proteome</keyword>
<proteinExistence type="predicted"/>
<dbReference type="Gene3D" id="3.10.450.50">
    <property type="match status" value="1"/>
</dbReference>
<dbReference type="RefSeq" id="WP_203808273.1">
    <property type="nucleotide sequence ID" value="NZ_BAAAQE010000049.1"/>
</dbReference>
<feature type="domain" description="SnoaL-like" evidence="1">
    <location>
        <begin position="10"/>
        <end position="135"/>
    </location>
</feature>
<reference evidence="2 3" key="1">
    <citation type="submission" date="2021-01" db="EMBL/GenBank/DDBJ databases">
        <title>Whole genome shotgun sequence of Actinoplanes couchii NBRC 106145.</title>
        <authorList>
            <person name="Komaki H."/>
            <person name="Tamura T."/>
        </authorList>
    </citation>
    <scope>NUCLEOTIDE SEQUENCE [LARGE SCALE GENOMIC DNA]</scope>
    <source>
        <strain evidence="2 3">NBRC 106145</strain>
    </source>
</reference>
<evidence type="ECO:0000259" key="1">
    <source>
        <dbReference type="Pfam" id="PF12680"/>
    </source>
</evidence>
<dbReference type="InterPro" id="IPR032710">
    <property type="entry name" value="NTF2-like_dom_sf"/>
</dbReference>
<name>A0ABQ3XQU1_9ACTN</name>
<evidence type="ECO:0000313" key="3">
    <source>
        <dbReference type="Proteomes" id="UP000612282"/>
    </source>
</evidence>
<dbReference type="SUPFAM" id="SSF54427">
    <property type="entry name" value="NTF2-like"/>
    <property type="match status" value="1"/>
</dbReference>
<organism evidence="2 3">
    <name type="scientific">Actinoplanes couchii</name>
    <dbReference type="NCBI Taxonomy" id="403638"/>
    <lineage>
        <taxon>Bacteria</taxon>
        <taxon>Bacillati</taxon>
        <taxon>Actinomycetota</taxon>
        <taxon>Actinomycetes</taxon>
        <taxon>Micromonosporales</taxon>
        <taxon>Micromonosporaceae</taxon>
        <taxon>Actinoplanes</taxon>
    </lineage>
</organism>
<dbReference type="EMBL" id="BOMG01000115">
    <property type="protein sequence ID" value="GID60861.1"/>
    <property type="molecule type" value="Genomic_DNA"/>
</dbReference>
<protein>
    <recommendedName>
        <fullName evidence="1">SnoaL-like domain-containing protein</fullName>
    </recommendedName>
</protein>
<sequence>MAETQTLDVAREFIRSVEAKDLDAVDRTLAADARQLFLHDRGTTTADGVADIVAGRSKGWCVADVAGKQQILAYTEALFAKFDPLVWRDHRWTVSPAGTDVFFHGTGDMVVARSGKAYRNTYLTRFTVENGKITNMSEYADAFLYAGLWVRPNAAEFRALLRALRHLAVHR</sequence>
<accession>A0ABQ3XQU1</accession>
<evidence type="ECO:0000313" key="2">
    <source>
        <dbReference type="EMBL" id="GID60861.1"/>
    </source>
</evidence>
<dbReference type="Proteomes" id="UP000612282">
    <property type="component" value="Unassembled WGS sequence"/>
</dbReference>
<gene>
    <name evidence="2" type="ORF">Aco03nite_092650</name>
</gene>
<dbReference type="Pfam" id="PF12680">
    <property type="entry name" value="SnoaL_2"/>
    <property type="match status" value="1"/>
</dbReference>
<comment type="caution">
    <text evidence="2">The sequence shown here is derived from an EMBL/GenBank/DDBJ whole genome shotgun (WGS) entry which is preliminary data.</text>
</comment>
<dbReference type="InterPro" id="IPR037401">
    <property type="entry name" value="SnoaL-like"/>
</dbReference>